<dbReference type="Pfam" id="PF09594">
    <property type="entry name" value="GT87"/>
    <property type="match status" value="1"/>
</dbReference>
<feature type="transmembrane region" description="Helical" evidence="9">
    <location>
        <begin position="282"/>
        <end position="299"/>
    </location>
</feature>
<organism evidence="10 11">
    <name type="scientific">Glutamicibacter creatinolyticus</name>
    <dbReference type="NCBI Taxonomy" id="162496"/>
    <lineage>
        <taxon>Bacteria</taxon>
        <taxon>Bacillati</taxon>
        <taxon>Actinomycetota</taxon>
        <taxon>Actinomycetes</taxon>
        <taxon>Micrococcales</taxon>
        <taxon>Micrococcaceae</taxon>
        <taxon>Glutamicibacter</taxon>
    </lineage>
</organism>
<dbReference type="KEGG" id="gcr:GcLGCM259_0736"/>
<evidence type="ECO:0000256" key="3">
    <source>
        <dbReference type="ARBA" id="ARBA00022679"/>
    </source>
</evidence>
<feature type="compositionally biased region" description="Polar residues" evidence="8">
    <location>
        <begin position="431"/>
        <end position="440"/>
    </location>
</feature>
<evidence type="ECO:0000313" key="10">
    <source>
        <dbReference type="EMBL" id="QCY46495.1"/>
    </source>
</evidence>
<keyword evidence="3 10" id="KW-0808">Transferase</keyword>
<dbReference type="GO" id="GO:0005886">
    <property type="term" value="C:plasma membrane"/>
    <property type="evidence" value="ECO:0007669"/>
    <property type="project" value="UniProtKB-SubCell"/>
</dbReference>
<feature type="transmembrane region" description="Helical" evidence="9">
    <location>
        <begin position="191"/>
        <end position="212"/>
    </location>
</feature>
<dbReference type="InterPro" id="IPR018584">
    <property type="entry name" value="GT87"/>
</dbReference>
<feature type="transmembrane region" description="Helical" evidence="9">
    <location>
        <begin position="104"/>
        <end position="127"/>
    </location>
</feature>
<feature type="transmembrane region" description="Helical" evidence="9">
    <location>
        <begin position="358"/>
        <end position="380"/>
    </location>
</feature>
<keyword evidence="4 9" id="KW-0812">Transmembrane</keyword>
<feature type="transmembrane region" description="Helical" evidence="9">
    <location>
        <begin position="139"/>
        <end position="159"/>
    </location>
</feature>
<evidence type="ECO:0000256" key="2">
    <source>
        <dbReference type="ARBA" id="ARBA00022475"/>
    </source>
</evidence>
<dbReference type="RefSeq" id="WP_138925818.1">
    <property type="nucleotide sequence ID" value="NZ_CP034412.1"/>
</dbReference>
<keyword evidence="11" id="KW-1185">Reference proteome</keyword>
<evidence type="ECO:0000313" key="11">
    <source>
        <dbReference type="Proteomes" id="UP000307000"/>
    </source>
</evidence>
<protein>
    <submittedName>
        <fullName evidence="10">Polyprenol-phosphate-mannose-dependent alpha-(1-2)-phosphatidylinositol mannoside mannosyltransferase</fullName>
    </submittedName>
</protein>
<name>A0A5B7WTC6_9MICC</name>
<evidence type="ECO:0000256" key="1">
    <source>
        <dbReference type="ARBA" id="ARBA00004651"/>
    </source>
</evidence>
<feature type="transmembrane region" description="Helical" evidence="9">
    <location>
        <begin position="328"/>
        <end position="346"/>
    </location>
</feature>
<evidence type="ECO:0000256" key="5">
    <source>
        <dbReference type="ARBA" id="ARBA00022989"/>
    </source>
</evidence>
<evidence type="ECO:0000256" key="6">
    <source>
        <dbReference type="ARBA" id="ARBA00023136"/>
    </source>
</evidence>
<comment type="subcellular location">
    <subcellularLocation>
        <location evidence="1">Cell membrane</location>
        <topology evidence="1">Multi-pass membrane protein</topology>
    </subcellularLocation>
</comment>
<dbReference type="Proteomes" id="UP000307000">
    <property type="component" value="Chromosome"/>
</dbReference>
<keyword evidence="5 9" id="KW-1133">Transmembrane helix</keyword>
<feature type="transmembrane region" description="Helical" evidence="9">
    <location>
        <begin position="392"/>
        <end position="410"/>
    </location>
</feature>
<comment type="similarity">
    <text evidence="7">Belongs to the glycosyltransferase 87 family.</text>
</comment>
<keyword evidence="2" id="KW-1003">Cell membrane</keyword>
<evidence type="ECO:0000256" key="7">
    <source>
        <dbReference type="ARBA" id="ARBA00024033"/>
    </source>
</evidence>
<evidence type="ECO:0000256" key="4">
    <source>
        <dbReference type="ARBA" id="ARBA00022692"/>
    </source>
</evidence>
<feature type="transmembrane region" description="Helical" evidence="9">
    <location>
        <begin position="25"/>
        <end position="46"/>
    </location>
</feature>
<gene>
    <name evidence="10" type="ORF">GcLGCM259_0736</name>
</gene>
<keyword evidence="10" id="KW-0328">Glycosyltransferase</keyword>
<accession>A0A5B7WTC6</accession>
<evidence type="ECO:0000256" key="9">
    <source>
        <dbReference type="SAM" id="Phobius"/>
    </source>
</evidence>
<evidence type="ECO:0000256" key="8">
    <source>
        <dbReference type="SAM" id="MobiDB-lite"/>
    </source>
</evidence>
<sequence length="440" mass="46896">MPLENPGFQASITPRQWLSLFRRPWFLLGLAAALGIVLLACPLYGLDFRVYREGAKVLFAGLNERSLYDPMPQELGTRGLPFTYPPFAAALFLPFALLPATLGMVLITATTLLCLVGAALLAVGYIHRHGALGWFAHTQLRRGLAVLLAITLIGVSGPWRDSLDFGQINAMIMALIVIDVVRPGRWLPRGVLIGVAAGIKLTPLAFGLIFLARRDLRSLFGMAGGFAATIAVGWLVAGGESMTFWSSLLESATRVGDPAAMYNLSLNSLLFHLGLEGSAQKLAWAAACLGMVLLGYAAIRLAQRRGDVLAAISVNALVMLAISPVSWFHHWVWIALGLPVVWVAAWRRRGIARALGRGLCLVLVLAFSLSSYAWTILVAGKIFNSGPWGWEMYSSLGLLASLTAVAGALVTRQQHAPPADAEAGAGAGTVPANQRPGTGG</sequence>
<feature type="region of interest" description="Disordered" evidence="8">
    <location>
        <begin position="418"/>
        <end position="440"/>
    </location>
</feature>
<dbReference type="GO" id="GO:0016758">
    <property type="term" value="F:hexosyltransferase activity"/>
    <property type="evidence" value="ECO:0007669"/>
    <property type="project" value="InterPro"/>
</dbReference>
<feature type="transmembrane region" description="Helical" evidence="9">
    <location>
        <begin position="219"/>
        <end position="237"/>
    </location>
</feature>
<dbReference type="AlphaFoldDB" id="A0A5B7WTC6"/>
<proteinExistence type="inferred from homology"/>
<keyword evidence="6 9" id="KW-0472">Membrane</keyword>
<feature type="transmembrane region" description="Helical" evidence="9">
    <location>
        <begin position="80"/>
        <end position="98"/>
    </location>
</feature>
<feature type="transmembrane region" description="Helical" evidence="9">
    <location>
        <begin position="306"/>
        <end position="322"/>
    </location>
</feature>
<reference evidence="10 11" key="1">
    <citation type="submission" date="2018-12" db="EMBL/GenBank/DDBJ databases">
        <title>Complete Genome Sequence of Glutamicibacter creatinolyticus strain LGCM259,isolated from an abscess of a 12-year-old mare in Italy.</title>
        <authorList>
            <person name="Santos R.G."/>
            <person name="Silva A.L."/>
            <person name="Seyffert N."/>
            <person name="Castro T.L.P."/>
            <person name="Attili A.R."/>
            <person name="Rifici C."/>
            <person name="Mazzullo G."/>
            <person name="Brenig B."/>
            <person name="Venanzi F."/>
            <person name="Azevedo V."/>
        </authorList>
    </citation>
    <scope>NUCLEOTIDE SEQUENCE [LARGE SCALE GENOMIC DNA]</scope>
    <source>
        <strain evidence="10 11">LGCM 259</strain>
    </source>
</reference>
<dbReference type="EMBL" id="CP034412">
    <property type="protein sequence ID" value="QCY46495.1"/>
    <property type="molecule type" value="Genomic_DNA"/>
</dbReference>